<dbReference type="EMBL" id="JBBPBN010000024">
    <property type="protein sequence ID" value="KAK9009788.1"/>
    <property type="molecule type" value="Genomic_DNA"/>
</dbReference>
<comment type="caution">
    <text evidence="2">The sequence shown here is derived from an EMBL/GenBank/DDBJ whole genome shotgun (WGS) entry which is preliminary data.</text>
</comment>
<gene>
    <name evidence="2" type="ORF">V6N11_036314</name>
</gene>
<feature type="compositionally biased region" description="Polar residues" evidence="1">
    <location>
        <begin position="7"/>
        <end position="20"/>
    </location>
</feature>
<evidence type="ECO:0000256" key="1">
    <source>
        <dbReference type="SAM" id="MobiDB-lite"/>
    </source>
</evidence>
<reference evidence="2 3" key="1">
    <citation type="journal article" date="2024" name="G3 (Bethesda)">
        <title>Genome assembly of Hibiscus sabdariffa L. provides insights into metabolisms of medicinal natural products.</title>
        <authorList>
            <person name="Kim T."/>
        </authorList>
    </citation>
    <scope>NUCLEOTIDE SEQUENCE [LARGE SCALE GENOMIC DNA]</scope>
    <source>
        <strain evidence="2">TK-2024</strain>
        <tissue evidence="2">Old leaves</tissue>
    </source>
</reference>
<dbReference type="Proteomes" id="UP001396334">
    <property type="component" value="Unassembled WGS sequence"/>
</dbReference>
<feature type="region of interest" description="Disordered" evidence="1">
    <location>
        <begin position="1"/>
        <end position="20"/>
    </location>
</feature>
<evidence type="ECO:0000313" key="3">
    <source>
        <dbReference type="Proteomes" id="UP001396334"/>
    </source>
</evidence>
<keyword evidence="3" id="KW-1185">Reference proteome</keyword>
<protein>
    <submittedName>
        <fullName evidence="2">Uncharacterized protein</fullName>
    </submittedName>
</protein>
<accession>A0ABR2RAG6</accession>
<proteinExistence type="predicted"/>
<name>A0ABR2RAG6_9ROSI</name>
<evidence type="ECO:0000313" key="2">
    <source>
        <dbReference type="EMBL" id="KAK9009788.1"/>
    </source>
</evidence>
<sequence>MEDGESNLASRCTNNAHSSPTTVASMVTINGDWDWNQINQWLPTDKVEAIAAIKSPRPAVGADVSGWR</sequence>
<organism evidence="2 3">
    <name type="scientific">Hibiscus sabdariffa</name>
    <name type="common">roselle</name>
    <dbReference type="NCBI Taxonomy" id="183260"/>
    <lineage>
        <taxon>Eukaryota</taxon>
        <taxon>Viridiplantae</taxon>
        <taxon>Streptophyta</taxon>
        <taxon>Embryophyta</taxon>
        <taxon>Tracheophyta</taxon>
        <taxon>Spermatophyta</taxon>
        <taxon>Magnoliopsida</taxon>
        <taxon>eudicotyledons</taxon>
        <taxon>Gunneridae</taxon>
        <taxon>Pentapetalae</taxon>
        <taxon>rosids</taxon>
        <taxon>malvids</taxon>
        <taxon>Malvales</taxon>
        <taxon>Malvaceae</taxon>
        <taxon>Malvoideae</taxon>
        <taxon>Hibiscus</taxon>
    </lineage>
</organism>